<reference evidence="2 3" key="1">
    <citation type="submission" date="2023-05" db="EMBL/GenBank/DDBJ databases">
        <title>B98-5 Cell Line De Novo Hybrid Assembly: An Optical Mapping Approach.</title>
        <authorList>
            <person name="Kananen K."/>
            <person name="Auerbach J.A."/>
            <person name="Kautto E."/>
            <person name="Blachly J.S."/>
        </authorList>
    </citation>
    <scope>NUCLEOTIDE SEQUENCE [LARGE SCALE GENOMIC DNA]</scope>
    <source>
        <strain evidence="2">B95-8</strain>
        <tissue evidence="2">Cell line</tissue>
    </source>
</reference>
<name>A0ABQ9U340_SAGOE</name>
<comment type="caution">
    <text evidence="2">The sequence shown here is derived from an EMBL/GenBank/DDBJ whole genome shotgun (WGS) entry which is preliminary data.</text>
</comment>
<keyword evidence="3" id="KW-1185">Reference proteome</keyword>
<gene>
    <name evidence="2" type="ORF">P7K49_030478</name>
</gene>
<accession>A0ABQ9U340</accession>
<evidence type="ECO:0000313" key="3">
    <source>
        <dbReference type="Proteomes" id="UP001266305"/>
    </source>
</evidence>
<dbReference type="EMBL" id="JASSZA010000016">
    <property type="protein sequence ID" value="KAK2091194.1"/>
    <property type="molecule type" value="Genomic_DNA"/>
</dbReference>
<feature type="non-terminal residue" evidence="2">
    <location>
        <position position="95"/>
    </location>
</feature>
<sequence length="95" mass="9504">MCARPGGPALLCGASKAALGPQGANVGDAGTGHGGGENTSGRQGGSTRNLSRLGLPREPVAGAQERQPFPLESQLFCACNSMSDAWPSPDPPSKS</sequence>
<proteinExistence type="predicted"/>
<evidence type="ECO:0000256" key="1">
    <source>
        <dbReference type="SAM" id="MobiDB-lite"/>
    </source>
</evidence>
<feature type="compositionally biased region" description="Gly residues" evidence="1">
    <location>
        <begin position="29"/>
        <end position="44"/>
    </location>
</feature>
<evidence type="ECO:0000313" key="2">
    <source>
        <dbReference type="EMBL" id="KAK2091194.1"/>
    </source>
</evidence>
<organism evidence="2 3">
    <name type="scientific">Saguinus oedipus</name>
    <name type="common">Cotton-top tamarin</name>
    <name type="synonym">Oedipomidas oedipus</name>
    <dbReference type="NCBI Taxonomy" id="9490"/>
    <lineage>
        <taxon>Eukaryota</taxon>
        <taxon>Metazoa</taxon>
        <taxon>Chordata</taxon>
        <taxon>Craniata</taxon>
        <taxon>Vertebrata</taxon>
        <taxon>Euteleostomi</taxon>
        <taxon>Mammalia</taxon>
        <taxon>Eutheria</taxon>
        <taxon>Euarchontoglires</taxon>
        <taxon>Primates</taxon>
        <taxon>Haplorrhini</taxon>
        <taxon>Platyrrhini</taxon>
        <taxon>Cebidae</taxon>
        <taxon>Callitrichinae</taxon>
        <taxon>Saguinus</taxon>
    </lineage>
</organism>
<dbReference type="Proteomes" id="UP001266305">
    <property type="component" value="Unassembled WGS sequence"/>
</dbReference>
<protein>
    <submittedName>
        <fullName evidence="2">Uncharacterized protein</fullName>
    </submittedName>
</protein>
<feature type="region of interest" description="Disordered" evidence="1">
    <location>
        <begin position="18"/>
        <end position="67"/>
    </location>
</feature>